<reference evidence="2 3" key="1">
    <citation type="submission" date="2015-09" db="EMBL/GenBank/DDBJ databases">
        <title>Trachymyrmex zeteki WGS genome.</title>
        <authorList>
            <person name="Nygaard S."/>
            <person name="Hu H."/>
            <person name="Boomsma J."/>
            <person name="Zhang G."/>
        </authorList>
    </citation>
    <scope>NUCLEOTIDE SEQUENCE [LARGE SCALE GENOMIC DNA]</scope>
    <source>
        <strain evidence="2">Tzet28-1</strain>
        <tissue evidence="2">Whole body</tissue>
    </source>
</reference>
<feature type="region of interest" description="Disordered" evidence="1">
    <location>
        <begin position="17"/>
        <end position="47"/>
    </location>
</feature>
<feature type="compositionally biased region" description="Polar residues" evidence="1">
    <location>
        <begin position="28"/>
        <end position="46"/>
    </location>
</feature>
<protein>
    <submittedName>
        <fullName evidence="2">Uncharacterized protein</fullName>
    </submittedName>
</protein>
<evidence type="ECO:0000313" key="2">
    <source>
        <dbReference type="EMBL" id="KYQ46422.1"/>
    </source>
</evidence>
<evidence type="ECO:0000256" key="1">
    <source>
        <dbReference type="SAM" id="MobiDB-lite"/>
    </source>
</evidence>
<gene>
    <name evidence="2" type="ORF">ALC60_14518</name>
</gene>
<name>A0A151WF24_9HYME</name>
<proteinExistence type="predicted"/>
<dbReference type="Proteomes" id="UP000075809">
    <property type="component" value="Unassembled WGS sequence"/>
</dbReference>
<dbReference type="EMBL" id="KQ983227">
    <property type="protein sequence ID" value="KYQ46422.1"/>
    <property type="molecule type" value="Genomic_DNA"/>
</dbReference>
<accession>A0A151WF24</accession>
<organism evidence="2 3">
    <name type="scientific">Mycetomoellerius zeteki</name>
    <dbReference type="NCBI Taxonomy" id="64791"/>
    <lineage>
        <taxon>Eukaryota</taxon>
        <taxon>Metazoa</taxon>
        <taxon>Ecdysozoa</taxon>
        <taxon>Arthropoda</taxon>
        <taxon>Hexapoda</taxon>
        <taxon>Insecta</taxon>
        <taxon>Pterygota</taxon>
        <taxon>Neoptera</taxon>
        <taxon>Endopterygota</taxon>
        <taxon>Hymenoptera</taxon>
        <taxon>Apocrita</taxon>
        <taxon>Aculeata</taxon>
        <taxon>Formicoidea</taxon>
        <taxon>Formicidae</taxon>
        <taxon>Myrmicinae</taxon>
        <taxon>Mycetomoellerius</taxon>
    </lineage>
</organism>
<sequence>MQRTLDVILTIANFKSARGERKREGNENTRNSTVRAKTKQSSTSENPGIVVLNKGRKAREYDGLSEREQMDG</sequence>
<feature type="compositionally biased region" description="Basic and acidic residues" evidence="1">
    <location>
        <begin position="17"/>
        <end position="27"/>
    </location>
</feature>
<evidence type="ECO:0000313" key="3">
    <source>
        <dbReference type="Proteomes" id="UP000075809"/>
    </source>
</evidence>
<dbReference type="AlphaFoldDB" id="A0A151WF24"/>
<keyword evidence="3" id="KW-1185">Reference proteome</keyword>